<dbReference type="InterPro" id="IPR011989">
    <property type="entry name" value="ARM-like"/>
</dbReference>
<dbReference type="GO" id="GO:0072384">
    <property type="term" value="P:organelle transport along microtubule"/>
    <property type="evidence" value="ECO:0007669"/>
    <property type="project" value="TreeGrafter"/>
</dbReference>
<dbReference type="GO" id="GO:0009306">
    <property type="term" value="P:protein secretion"/>
    <property type="evidence" value="ECO:0007669"/>
    <property type="project" value="TreeGrafter"/>
</dbReference>
<dbReference type="InterPro" id="IPR017106">
    <property type="entry name" value="Coatomer_gsu"/>
</dbReference>
<dbReference type="SUPFAM" id="SSF48371">
    <property type="entry name" value="ARM repeat"/>
    <property type="match status" value="1"/>
</dbReference>
<evidence type="ECO:0000256" key="7">
    <source>
        <dbReference type="ARBA" id="ARBA00022892"/>
    </source>
</evidence>
<keyword evidence="4 13" id="KW-0813">Transport</keyword>
<dbReference type="FunFam" id="2.60.40.1480:FF:000001">
    <property type="entry name" value="Coatomer subunit gamma"/>
    <property type="match status" value="1"/>
</dbReference>
<keyword evidence="6" id="KW-0677">Repeat</keyword>
<comment type="similarity">
    <text evidence="2 13">Belongs to the COPG family.</text>
</comment>
<dbReference type="Pfam" id="PF16381">
    <property type="entry name" value="Coatomer_g_Cpla"/>
    <property type="match status" value="1"/>
</dbReference>
<evidence type="ECO:0000259" key="16">
    <source>
        <dbReference type="Pfam" id="PF16381"/>
    </source>
</evidence>
<keyword evidence="11 13" id="KW-0968">Cytoplasmic vesicle</keyword>
<dbReference type="GO" id="GO:0030126">
    <property type="term" value="C:COPI vesicle coat"/>
    <property type="evidence" value="ECO:0007669"/>
    <property type="project" value="InterPro"/>
</dbReference>
<accession>A0A1I7XYF9</accession>
<dbReference type="InterPro" id="IPR013041">
    <property type="entry name" value="Clathrin_app_Ig-like_sf"/>
</dbReference>
<evidence type="ECO:0000256" key="2">
    <source>
        <dbReference type="ARBA" id="ARBA00010720"/>
    </source>
</evidence>
<dbReference type="GO" id="GO:0006886">
    <property type="term" value="P:intracellular protein transport"/>
    <property type="evidence" value="ECO:0007669"/>
    <property type="project" value="InterPro"/>
</dbReference>
<keyword evidence="7 13" id="KW-0931">ER-Golgi transport</keyword>
<dbReference type="InterPro" id="IPR012295">
    <property type="entry name" value="TBP_dom_sf"/>
</dbReference>
<dbReference type="SUPFAM" id="SSF55711">
    <property type="entry name" value="Subdomain of clathrin and coatomer appendage domain"/>
    <property type="match status" value="1"/>
</dbReference>
<dbReference type="Gene3D" id="1.25.10.10">
    <property type="entry name" value="Leucine-rich Repeat Variant"/>
    <property type="match status" value="2"/>
</dbReference>
<evidence type="ECO:0000256" key="4">
    <source>
        <dbReference type="ARBA" id="ARBA00022448"/>
    </source>
</evidence>
<dbReference type="InterPro" id="IPR009028">
    <property type="entry name" value="Coatomer/calthrin_app_sub_C"/>
</dbReference>
<dbReference type="GO" id="GO:0006891">
    <property type="term" value="P:intra-Golgi vesicle-mediated transport"/>
    <property type="evidence" value="ECO:0007669"/>
    <property type="project" value="TreeGrafter"/>
</dbReference>
<dbReference type="FunFam" id="3.30.310.10:FF:000011">
    <property type="entry name" value="Coatomer subunit gamma"/>
    <property type="match status" value="1"/>
</dbReference>
<dbReference type="FunFam" id="1.25.10.10:FF:000382">
    <property type="entry name" value="Coatomer subunit gamma"/>
    <property type="match status" value="1"/>
</dbReference>
<proteinExistence type="inferred from homology"/>
<dbReference type="InterPro" id="IPR016024">
    <property type="entry name" value="ARM-type_fold"/>
</dbReference>
<dbReference type="GO" id="GO:0005783">
    <property type="term" value="C:endoplasmic reticulum"/>
    <property type="evidence" value="ECO:0007669"/>
    <property type="project" value="TreeGrafter"/>
</dbReference>
<feature type="domain" description="Coatomer subunit gamma C-terminal" evidence="16">
    <location>
        <begin position="838"/>
        <end position="952"/>
    </location>
</feature>
<dbReference type="InterPro" id="IPR032154">
    <property type="entry name" value="Coatomer_g_Cpla"/>
</dbReference>
<dbReference type="InterPro" id="IPR037067">
    <property type="entry name" value="Coatomer_gsu_app_sf"/>
</dbReference>
<evidence type="ECO:0000259" key="15">
    <source>
        <dbReference type="Pfam" id="PF08752"/>
    </source>
</evidence>
<dbReference type="PIRSF" id="PIRSF037093">
    <property type="entry name" value="Coatomer_gamma_subunit"/>
    <property type="match status" value="1"/>
</dbReference>
<dbReference type="GO" id="GO:0000139">
    <property type="term" value="C:Golgi membrane"/>
    <property type="evidence" value="ECO:0007669"/>
    <property type="project" value="UniProtKB-SubCell"/>
</dbReference>
<evidence type="ECO:0000259" key="14">
    <source>
        <dbReference type="Pfam" id="PF01602"/>
    </source>
</evidence>
<keyword evidence="8 13" id="KW-0653">Protein transport</keyword>
<comment type="function">
    <text evidence="12 13">The coatomer is a cytosolic protein complex that binds to dilysine motifs and reversibly associates with Golgi non-clathrin-coated vesicles, which further mediate biosynthetic protein transport from the ER, via the Golgi up to the trans Golgi network. Coatomer complex is required for budding from Golgi membranes, and is essential for the retrograde Golgi-to-ER transport of dilysine-tagged proteins.</text>
</comment>
<evidence type="ECO:0000256" key="3">
    <source>
        <dbReference type="ARBA" id="ARBA00011775"/>
    </source>
</evidence>
<evidence type="ECO:0000256" key="5">
    <source>
        <dbReference type="ARBA" id="ARBA00022490"/>
    </source>
</evidence>
<dbReference type="Gene3D" id="2.60.40.1480">
    <property type="entry name" value="Coatomer, gamma subunit, appendage domain"/>
    <property type="match status" value="1"/>
</dbReference>
<dbReference type="Pfam" id="PF01602">
    <property type="entry name" value="Adaptin_N"/>
    <property type="match status" value="1"/>
</dbReference>
<organism evidence="17 18">
    <name type="scientific">Steinernema glaseri</name>
    <dbReference type="NCBI Taxonomy" id="37863"/>
    <lineage>
        <taxon>Eukaryota</taxon>
        <taxon>Metazoa</taxon>
        <taxon>Ecdysozoa</taxon>
        <taxon>Nematoda</taxon>
        <taxon>Chromadorea</taxon>
        <taxon>Rhabditida</taxon>
        <taxon>Tylenchina</taxon>
        <taxon>Panagrolaimomorpha</taxon>
        <taxon>Strongyloidoidea</taxon>
        <taxon>Steinernematidae</taxon>
        <taxon>Steinernema</taxon>
    </lineage>
</organism>
<evidence type="ECO:0000256" key="8">
    <source>
        <dbReference type="ARBA" id="ARBA00022927"/>
    </source>
</evidence>
<dbReference type="SUPFAM" id="SSF49348">
    <property type="entry name" value="Clathrin adaptor appendage domain"/>
    <property type="match status" value="1"/>
</dbReference>
<evidence type="ECO:0000256" key="13">
    <source>
        <dbReference type="PIRNR" id="PIRNR037093"/>
    </source>
</evidence>
<keyword evidence="10 13" id="KW-0472">Membrane</keyword>
<evidence type="ECO:0000256" key="11">
    <source>
        <dbReference type="ARBA" id="ARBA00023329"/>
    </source>
</evidence>
<dbReference type="Pfam" id="PF08752">
    <property type="entry name" value="COP-gamma_platf"/>
    <property type="match status" value="1"/>
</dbReference>
<feature type="domain" description="Clathrin/coatomer adaptor adaptin-like N-terminal" evidence="14">
    <location>
        <begin position="90"/>
        <end position="602"/>
    </location>
</feature>
<evidence type="ECO:0000256" key="10">
    <source>
        <dbReference type="ARBA" id="ARBA00023136"/>
    </source>
</evidence>
<dbReference type="WBParaSite" id="L893_g10884.t1">
    <property type="protein sequence ID" value="L893_g10884.t1"/>
    <property type="gene ID" value="L893_g10884"/>
</dbReference>
<dbReference type="FunFam" id="1.25.10.10:FF:000071">
    <property type="entry name" value="Coatomer subunit gamma"/>
    <property type="match status" value="1"/>
</dbReference>
<evidence type="ECO:0000256" key="12">
    <source>
        <dbReference type="ARBA" id="ARBA00025536"/>
    </source>
</evidence>
<dbReference type="GO" id="GO:0006888">
    <property type="term" value="P:endoplasmic reticulum to Golgi vesicle-mediated transport"/>
    <property type="evidence" value="ECO:0007669"/>
    <property type="project" value="TreeGrafter"/>
</dbReference>
<name>A0A1I7XYF9_9BILA</name>
<keyword evidence="17" id="KW-1185">Reference proteome</keyword>
<evidence type="ECO:0000256" key="9">
    <source>
        <dbReference type="ARBA" id="ARBA00023034"/>
    </source>
</evidence>
<dbReference type="Proteomes" id="UP000095287">
    <property type="component" value="Unplaced"/>
</dbReference>
<keyword evidence="5 13" id="KW-0963">Cytoplasm</keyword>
<dbReference type="GO" id="GO:0005793">
    <property type="term" value="C:endoplasmic reticulum-Golgi intermediate compartment"/>
    <property type="evidence" value="ECO:0007669"/>
    <property type="project" value="TreeGrafter"/>
</dbReference>
<evidence type="ECO:0000313" key="18">
    <source>
        <dbReference type="WBParaSite" id="L893_g10884.t1"/>
    </source>
</evidence>
<dbReference type="GO" id="GO:0005198">
    <property type="term" value="F:structural molecule activity"/>
    <property type="evidence" value="ECO:0007669"/>
    <property type="project" value="InterPro"/>
</dbReference>
<comment type="subcellular location">
    <subcellularLocation>
        <location evidence="13">Cytoplasm</location>
    </subcellularLocation>
    <subcellularLocation>
        <location evidence="1 13">Golgi apparatus membrane</location>
        <topology evidence="1 13">Peripheral membrane protein</topology>
        <orientation evidence="1 13">Cytoplasmic side</orientation>
    </subcellularLocation>
    <subcellularLocation>
        <location evidence="13">Cytoplasmic vesicle</location>
        <location evidence="13">COPI-coated vesicle membrane</location>
        <topology evidence="13">Peripheral membrane protein</topology>
        <orientation evidence="13">Cytoplasmic side</orientation>
    </subcellularLocation>
</comment>
<dbReference type="Gene3D" id="3.30.310.10">
    <property type="entry name" value="TATA-Binding Protein"/>
    <property type="match status" value="1"/>
</dbReference>
<feature type="domain" description="Coatomer gamma subunit appendage Ig-like subdomain" evidence="15">
    <location>
        <begin position="689"/>
        <end position="836"/>
    </location>
</feature>
<dbReference type="PANTHER" id="PTHR10261:SF0">
    <property type="entry name" value="COATOMER SUBUNIT GAMMA-2"/>
    <property type="match status" value="1"/>
</dbReference>
<comment type="subunit">
    <text evidence="3">Oligomeric complex that consists of at least the alpha, beta, beta', gamma, delta, epsilon and zeta subunits.</text>
</comment>
<dbReference type="PANTHER" id="PTHR10261">
    <property type="entry name" value="COATOMER SUBUNIT GAMMA"/>
    <property type="match status" value="1"/>
</dbReference>
<evidence type="ECO:0000313" key="17">
    <source>
        <dbReference type="Proteomes" id="UP000095287"/>
    </source>
</evidence>
<evidence type="ECO:0000256" key="1">
    <source>
        <dbReference type="ARBA" id="ARBA00004255"/>
    </source>
</evidence>
<dbReference type="InterPro" id="IPR013040">
    <property type="entry name" value="Coatomer_gsu_app_Ig-like_dom"/>
</dbReference>
<keyword evidence="9 13" id="KW-0333">Golgi apparatus</keyword>
<evidence type="ECO:0000256" key="6">
    <source>
        <dbReference type="ARBA" id="ARBA00022737"/>
    </source>
</evidence>
<protein>
    <recommendedName>
        <fullName evidence="13">Coatomer subunit gamma</fullName>
    </recommendedName>
</protein>
<sequence length="953" mass="105220">MTEAVVSSLQTPLGIRLQRSLAYAARQQAVVARDGKRTTDVDSLEVLLIIFDPVTVLPLYTANFVLANMKRDKKDEEAGAANPYANLDKTAVLQEARAFNETPINAKKCRLIISKICYMLQQGENIGRTEATECFFAVTKLFQSKDGALRRLVYLAINDLCKLADDVIIVTSSLTKDMTGREELYRAPAIRSLCRITDSGMLQAIERYMKQAIVDKSAAVASAALVSSVHLLKQSPEVIRRWANEIQEAVSHDNPMVQYHALVLLYHIRSTDRLAVNKLVQKYSKSGLRSPLALCYLIRIASKLIAEDDSGSDHPLYGFINSCLCNRSEMVVYEAASALVNLPKTSGSDLSTAVSTLQSYLSSPKPSLRFAAVRTLNKISTTHPEVVINCNVDLETLITDQNRSIATLAITTLLKTGGESSVERLMKQISSFVSEISDEFKIVVIEAIQSLCVRYPRKHATMMNFLSKMLRDDGGFEFKRAIVNTIITIIEENTDAKEYGLMHLCEFIEDCEHSALAAKVLHLLGKEASSTSNPQRYIRYIYNRVILEKTRVRAAAVTALAKLGASCPQLRPSIEVLLSRCKLDNDDEVRDRATYYLSALRSEQQNVIASYVSNNLQVSVQGLERCLESYVHGNDFSKPFDLKQVPVSSLPITAAAERKRPSLAVDAAGAAPSAIAAKNEEKKASRQDIYAEQLAAIPQFSRVGPLFKSSSPVELTEAETEYSVTCIKHTFANHVVLQFDCCNTLNDQLLENVTVELEPADDAAWTIEATIPLAALPYSVKGTTYILLGMPEDGGISGSFNTTLKFQVKDVDPTTGEPESDEYYDDIYALEELDITVGDHIQPYSKANFSAAWDQMGTENEVDETFSLTNQSSLPEAVKNLIKCLGLGPCERSDRVPEGKSAHTVLLAGKFRDGTEILARVRLALDPQDQTVNMNLIVRSEDNEVSQLIASLL</sequence>
<dbReference type="InterPro" id="IPR002553">
    <property type="entry name" value="Clathrin/coatomer_adapt-like_N"/>
</dbReference>
<reference evidence="18" key="1">
    <citation type="submission" date="2016-11" db="UniProtKB">
        <authorList>
            <consortium name="WormBaseParasite"/>
        </authorList>
    </citation>
    <scope>IDENTIFICATION</scope>
</reference>
<dbReference type="AlphaFoldDB" id="A0A1I7XYF9"/>